<organism evidence="2 3">
    <name type="scientific">Jatrophihabitans endophyticus</name>
    <dbReference type="NCBI Taxonomy" id="1206085"/>
    <lineage>
        <taxon>Bacteria</taxon>
        <taxon>Bacillati</taxon>
        <taxon>Actinomycetota</taxon>
        <taxon>Actinomycetes</taxon>
        <taxon>Jatrophihabitantales</taxon>
        <taxon>Jatrophihabitantaceae</taxon>
        <taxon>Jatrophihabitans</taxon>
    </lineage>
</organism>
<dbReference type="PROSITE" id="PS51257">
    <property type="entry name" value="PROKAR_LIPOPROTEIN"/>
    <property type="match status" value="1"/>
</dbReference>
<dbReference type="EMBL" id="FQVU01000002">
    <property type="protein sequence ID" value="SHG12297.1"/>
    <property type="molecule type" value="Genomic_DNA"/>
</dbReference>
<reference evidence="2 3" key="1">
    <citation type="submission" date="2016-11" db="EMBL/GenBank/DDBJ databases">
        <authorList>
            <person name="Jaros S."/>
            <person name="Januszkiewicz K."/>
            <person name="Wedrychowicz H."/>
        </authorList>
    </citation>
    <scope>NUCLEOTIDE SEQUENCE [LARGE SCALE GENOMIC DNA]</scope>
    <source>
        <strain evidence="2 3">DSM 45627</strain>
    </source>
</reference>
<accession>A0A1M5H8H6</accession>
<dbReference type="STRING" id="1206085.SAMN05443575_1433"/>
<name>A0A1M5H8H6_9ACTN</name>
<feature type="chain" id="PRO_5039157826" evidence="1">
    <location>
        <begin position="19"/>
        <end position="92"/>
    </location>
</feature>
<dbReference type="AlphaFoldDB" id="A0A1M5H8H6"/>
<dbReference type="Proteomes" id="UP000186132">
    <property type="component" value="Unassembled WGS sequence"/>
</dbReference>
<keyword evidence="3" id="KW-1185">Reference proteome</keyword>
<sequence length="92" mass="9517">MTLSRVVRFFLLPMGVAAGLLSACTSAPTHRSAGPPATKQTCAWGAGALSAPDRAFAVNGAQSRNFDAYELVELSSGRVLDSCASGSWSPWG</sequence>
<proteinExistence type="predicted"/>
<evidence type="ECO:0000313" key="2">
    <source>
        <dbReference type="EMBL" id="SHG12297.1"/>
    </source>
</evidence>
<keyword evidence="1" id="KW-0732">Signal</keyword>
<feature type="signal peptide" evidence="1">
    <location>
        <begin position="1"/>
        <end position="18"/>
    </location>
</feature>
<evidence type="ECO:0000256" key="1">
    <source>
        <dbReference type="SAM" id="SignalP"/>
    </source>
</evidence>
<evidence type="ECO:0000313" key="3">
    <source>
        <dbReference type="Proteomes" id="UP000186132"/>
    </source>
</evidence>
<gene>
    <name evidence="2" type="ORF">SAMN05443575_1433</name>
</gene>
<protein>
    <submittedName>
        <fullName evidence="2">Uncharacterized protein</fullName>
    </submittedName>
</protein>